<dbReference type="STRING" id="3476.A0A2P5BAY8"/>
<dbReference type="Proteomes" id="UP000237105">
    <property type="component" value="Unassembled WGS sequence"/>
</dbReference>
<feature type="non-terminal residue" evidence="1">
    <location>
        <position position="165"/>
    </location>
</feature>
<protein>
    <submittedName>
        <fullName evidence="1">Uncharacterized protein</fullName>
    </submittedName>
</protein>
<sequence length="165" mass="18343">GVVVAGAVAVAVLLYLPSSSSIISGLGILSGFSPPRPFDARAVMGFGILNRISIGPLYHTLGFNSVGFYQTLFFRKQFSSMPWISSPPYNLCCSDCILGRFQLFSFRILFHDDQYYPEEVQSSFNPTSVGPFLDGLLTNQNAFAFNYTPQVLLKCITCEARYQFY</sequence>
<keyword evidence="2" id="KW-1185">Reference proteome</keyword>
<evidence type="ECO:0000313" key="2">
    <source>
        <dbReference type="Proteomes" id="UP000237105"/>
    </source>
</evidence>
<dbReference type="EMBL" id="JXTB01000320">
    <property type="protein sequence ID" value="PON45965.1"/>
    <property type="molecule type" value="Genomic_DNA"/>
</dbReference>
<name>A0A2P5BAY8_PARAD</name>
<dbReference type="OrthoDB" id="1689450at2759"/>
<gene>
    <name evidence="1" type="ORF">PanWU01x14_254730</name>
</gene>
<accession>A0A2P5BAY8</accession>
<dbReference type="AlphaFoldDB" id="A0A2P5BAY8"/>
<feature type="non-terminal residue" evidence="1">
    <location>
        <position position="1"/>
    </location>
</feature>
<evidence type="ECO:0000313" key="1">
    <source>
        <dbReference type="EMBL" id="PON45965.1"/>
    </source>
</evidence>
<reference evidence="2" key="1">
    <citation type="submission" date="2016-06" db="EMBL/GenBank/DDBJ databases">
        <title>Parallel loss of symbiosis genes in relatives of nitrogen-fixing non-legume Parasponia.</title>
        <authorList>
            <person name="Van Velzen R."/>
            <person name="Holmer R."/>
            <person name="Bu F."/>
            <person name="Rutten L."/>
            <person name="Van Zeijl A."/>
            <person name="Liu W."/>
            <person name="Santuari L."/>
            <person name="Cao Q."/>
            <person name="Sharma T."/>
            <person name="Shen D."/>
            <person name="Roswanjaya Y."/>
            <person name="Wardhani T."/>
            <person name="Kalhor M.S."/>
            <person name="Jansen J."/>
            <person name="Van den Hoogen J."/>
            <person name="Gungor B."/>
            <person name="Hartog M."/>
            <person name="Hontelez J."/>
            <person name="Verver J."/>
            <person name="Yang W.-C."/>
            <person name="Schijlen E."/>
            <person name="Repin R."/>
            <person name="Schilthuizen M."/>
            <person name="Schranz E."/>
            <person name="Heidstra R."/>
            <person name="Miyata K."/>
            <person name="Fedorova E."/>
            <person name="Kohlen W."/>
            <person name="Bisseling T."/>
            <person name="Smit S."/>
            <person name="Geurts R."/>
        </authorList>
    </citation>
    <scope>NUCLEOTIDE SEQUENCE [LARGE SCALE GENOMIC DNA]</scope>
    <source>
        <strain evidence="2">cv. WU1-14</strain>
    </source>
</reference>
<proteinExistence type="predicted"/>
<comment type="caution">
    <text evidence="1">The sequence shown here is derived from an EMBL/GenBank/DDBJ whole genome shotgun (WGS) entry which is preliminary data.</text>
</comment>
<organism evidence="1 2">
    <name type="scientific">Parasponia andersonii</name>
    <name type="common">Sponia andersonii</name>
    <dbReference type="NCBI Taxonomy" id="3476"/>
    <lineage>
        <taxon>Eukaryota</taxon>
        <taxon>Viridiplantae</taxon>
        <taxon>Streptophyta</taxon>
        <taxon>Embryophyta</taxon>
        <taxon>Tracheophyta</taxon>
        <taxon>Spermatophyta</taxon>
        <taxon>Magnoliopsida</taxon>
        <taxon>eudicotyledons</taxon>
        <taxon>Gunneridae</taxon>
        <taxon>Pentapetalae</taxon>
        <taxon>rosids</taxon>
        <taxon>fabids</taxon>
        <taxon>Rosales</taxon>
        <taxon>Cannabaceae</taxon>
        <taxon>Parasponia</taxon>
    </lineage>
</organism>